<name>A0A5J9TI93_9POAL</name>
<dbReference type="Gramene" id="TVU11004">
    <property type="protein sequence ID" value="TVU11004"/>
    <property type="gene ID" value="EJB05_44562"/>
</dbReference>
<proteinExistence type="predicted"/>
<comment type="caution">
    <text evidence="1">The sequence shown here is derived from an EMBL/GenBank/DDBJ whole genome shotgun (WGS) entry which is preliminary data.</text>
</comment>
<keyword evidence="2" id="KW-1185">Reference proteome</keyword>
<dbReference type="Proteomes" id="UP000324897">
    <property type="component" value="Chromosome 3"/>
</dbReference>
<reference evidence="1 2" key="1">
    <citation type="journal article" date="2019" name="Sci. Rep.">
        <title>A high-quality genome of Eragrostis curvula grass provides insights into Poaceae evolution and supports new strategies to enhance forage quality.</title>
        <authorList>
            <person name="Carballo J."/>
            <person name="Santos B.A.C.M."/>
            <person name="Zappacosta D."/>
            <person name="Garbus I."/>
            <person name="Selva J.P."/>
            <person name="Gallo C.A."/>
            <person name="Diaz A."/>
            <person name="Albertini E."/>
            <person name="Caccamo M."/>
            <person name="Echenique V."/>
        </authorList>
    </citation>
    <scope>NUCLEOTIDE SEQUENCE [LARGE SCALE GENOMIC DNA]</scope>
    <source>
        <strain evidence="2">cv. Victoria</strain>
        <tissue evidence="1">Leaf</tissue>
    </source>
</reference>
<feature type="non-terminal residue" evidence="1">
    <location>
        <position position="1"/>
    </location>
</feature>
<organism evidence="1 2">
    <name type="scientific">Eragrostis curvula</name>
    <name type="common">weeping love grass</name>
    <dbReference type="NCBI Taxonomy" id="38414"/>
    <lineage>
        <taxon>Eukaryota</taxon>
        <taxon>Viridiplantae</taxon>
        <taxon>Streptophyta</taxon>
        <taxon>Embryophyta</taxon>
        <taxon>Tracheophyta</taxon>
        <taxon>Spermatophyta</taxon>
        <taxon>Magnoliopsida</taxon>
        <taxon>Liliopsida</taxon>
        <taxon>Poales</taxon>
        <taxon>Poaceae</taxon>
        <taxon>PACMAD clade</taxon>
        <taxon>Chloridoideae</taxon>
        <taxon>Eragrostideae</taxon>
        <taxon>Eragrostidinae</taxon>
        <taxon>Eragrostis</taxon>
    </lineage>
</organism>
<evidence type="ECO:0000313" key="1">
    <source>
        <dbReference type="EMBL" id="TVU11004.1"/>
    </source>
</evidence>
<evidence type="ECO:0000313" key="2">
    <source>
        <dbReference type="Proteomes" id="UP000324897"/>
    </source>
</evidence>
<gene>
    <name evidence="1" type="ORF">EJB05_44562</name>
</gene>
<dbReference type="EMBL" id="RWGY01000039">
    <property type="protein sequence ID" value="TVU11004.1"/>
    <property type="molecule type" value="Genomic_DNA"/>
</dbReference>
<accession>A0A5J9TI93</accession>
<protein>
    <submittedName>
        <fullName evidence="1">Uncharacterized protein</fullName>
    </submittedName>
</protein>
<dbReference type="AlphaFoldDB" id="A0A5J9TI93"/>
<sequence length="89" mass="9655">MWLRAATSLNAPACSLEAVVSQACIHLEDADSLGAVASSLEAVVSTCSLEAVVSRARSPRRRWFTLHVHQKMRYHVAACELLAAATPYM</sequence>